<evidence type="ECO:0000313" key="2">
    <source>
        <dbReference type="EMBL" id="MSU03103.1"/>
    </source>
</evidence>
<dbReference type="InterPro" id="IPR031807">
    <property type="entry name" value="HicB-like"/>
</dbReference>
<evidence type="ECO:0000259" key="1">
    <source>
        <dbReference type="Pfam" id="PF15919"/>
    </source>
</evidence>
<comment type="caution">
    <text evidence="2">The sequence shown here is derived from an EMBL/GenBank/DDBJ whole genome shotgun (WGS) entry which is preliminary data.</text>
</comment>
<protein>
    <submittedName>
        <fullName evidence="2">Type II toxin-antitoxin system HicB family antitoxin</fullName>
    </submittedName>
</protein>
<dbReference type="SUPFAM" id="SSF143100">
    <property type="entry name" value="TTHA1013/TTHA0281-like"/>
    <property type="match status" value="1"/>
</dbReference>
<proteinExistence type="predicted"/>
<evidence type="ECO:0000313" key="3">
    <source>
        <dbReference type="Proteomes" id="UP000469523"/>
    </source>
</evidence>
<name>A0A6N7Y034_9FIRM</name>
<keyword evidence="3" id="KW-1185">Reference proteome</keyword>
<reference evidence="2 3" key="1">
    <citation type="submission" date="2019-09" db="EMBL/GenBank/DDBJ databases">
        <title>In-depth cultivation of the pig gut microbiome towards novel bacterial diversity and tailored functional studies.</title>
        <authorList>
            <person name="Wylensek D."/>
            <person name="Hitch T.C.A."/>
            <person name="Clavel T."/>
        </authorList>
    </citation>
    <scope>NUCLEOTIDE SEQUENCE [LARGE SCALE GENOMIC DNA]</scope>
    <source>
        <strain evidence="2 3">WCA3-693-APC-4?</strain>
    </source>
</reference>
<dbReference type="Gene3D" id="3.30.160.250">
    <property type="match status" value="1"/>
</dbReference>
<dbReference type="Proteomes" id="UP000469523">
    <property type="component" value="Unassembled WGS sequence"/>
</dbReference>
<dbReference type="EMBL" id="VUNQ01000055">
    <property type="protein sequence ID" value="MSU03103.1"/>
    <property type="molecule type" value="Genomic_DNA"/>
</dbReference>
<dbReference type="Pfam" id="PF15919">
    <property type="entry name" value="HicB_lk_antitox"/>
    <property type="match status" value="1"/>
</dbReference>
<sequence>MAKYVYPAIFSKEENGLYSIVFPDFEACFTQGDDIQEGLFMANDVLCLTLYDMEENKEDIPVPSDPLQIKANENEFVTLVSCDTMEYRKFYDNKAVKKTLTIPSWLNTMAEREGVNFSQVLQESLKDRLQL</sequence>
<dbReference type="InterPro" id="IPR035069">
    <property type="entry name" value="TTHA1013/TTHA0281-like"/>
</dbReference>
<dbReference type="AlphaFoldDB" id="A0A6N7Y034"/>
<gene>
    <name evidence="2" type="ORF">FYJ83_16705</name>
</gene>
<feature type="domain" description="HicB-like antitoxin of toxin-antitoxin system" evidence="1">
    <location>
        <begin position="6"/>
        <end position="105"/>
    </location>
</feature>
<dbReference type="RefSeq" id="WP_154442565.1">
    <property type="nucleotide sequence ID" value="NZ_VUNQ01000055.1"/>
</dbReference>
<organism evidence="2 3">
    <name type="scientific">Tissierella pigra</name>
    <dbReference type="NCBI Taxonomy" id="2607614"/>
    <lineage>
        <taxon>Bacteria</taxon>
        <taxon>Bacillati</taxon>
        <taxon>Bacillota</taxon>
        <taxon>Tissierellia</taxon>
        <taxon>Tissierellales</taxon>
        <taxon>Tissierellaceae</taxon>
        <taxon>Tissierella</taxon>
    </lineage>
</organism>
<accession>A0A6N7Y034</accession>